<dbReference type="AlphaFoldDB" id="A0A9K3IF51"/>
<name>A0A9K3IF51_HELAN</name>
<keyword evidence="2" id="KW-1185">Reference proteome</keyword>
<evidence type="ECO:0000313" key="2">
    <source>
        <dbReference type="Proteomes" id="UP000215914"/>
    </source>
</evidence>
<reference evidence="1" key="1">
    <citation type="journal article" date="2017" name="Nature">
        <title>The sunflower genome provides insights into oil metabolism, flowering and Asterid evolution.</title>
        <authorList>
            <person name="Badouin H."/>
            <person name="Gouzy J."/>
            <person name="Grassa C.J."/>
            <person name="Murat F."/>
            <person name="Staton S.E."/>
            <person name="Cottret L."/>
            <person name="Lelandais-Briere C."/>
            <person name="Owens G.L."/>
            <person name="Carrere S."/>
            <person name="Mayjonade B."/>
            <person name="Legrand L."/>
            <person name="Gill N."/>
            <person name="Kane N.C."/>
            <person name="Bowers J.E."/>
            <person name="Hubner S."/>
            <person name="Bellec A."/>
            <person name="Berard A."/>
            <person name="Berges H."/>
            <person name="Blanchet N."/>
            <person name="Boniface M.C."/>
            <person name="Brunel D."/>
            <person name="Catrice O."/>
            <person name="Chaidir N."/>
            <person name="Claudel C."/>
            <person name="Donnadieu C."/>
            <person name="Faraut T."/>
            <person name="Fievet G."/>
            <person name="Helmstetter N."/>
            <person name="King M."/>
            <person name="Knapp S.J."/>
            <person name="Lai Z."/>
            <person name="Le Paslier M.C."/>
            <person name="Lippi Y."/>
            <person name="Lorenzon L."/>
            <person name="Mandel J.R."/>
            <person name="Marage G."/>
            <person name="Marchand G."/>
            <person name="Marquand E."/>
            <person name="Bret-Mestries E."/>
            <person name="Morien E."/>
            <person name="Nambeesan S."/>
            <person name="Nguyen T."/>
            <person name="Pegot-Espagnet P."/>
            <person name="Pouilly N."/>
            <person name="Raftis F."/>
            <person name="Sallet E."/>
            <person name="Schiex T."/>
            <person name="Thomas J."/>
            <person name="Vandecasteele C."/>
            <person name="Vares D."/>
            <person name="Vear F."/>
            <person name="Vautrin S."/>
            <person name="Crespi M."/>
            <person name="Mangin B."/>
            <person name="Burke J.M."/>
            <person name="Salse J."/>
            <person name="Munos S."/>
            <person name="Vincourt P."/>
            <person name="Rieseberg L.H."/>
            <person name="Langlade N.B."/>
        </authorList>
    </citation>
    <scope>NUCLEOTIDE SEQUENCE</scope>
    <source>
        <tissue evidence="1">Leaves</tissue>
    </source>
</reference>
<dbReference type="Gramene" id="mRNA:HanXRQr2_Chr08g0340901">
    <property type="protein sequence ID" value="mRNA:HanXRQr2_Chr08g0340901"/>
    <property type="gene ID" value="HanXRQr2_Chr08g0340901"/>
</dbReference>
<reference evidence="1" key="2">
    <citation type="submission" date="2020-06" db="EMBL/GenBank/DDBJ databases">
        <title>Helianthus annuus Genome sequencing and assembly Release 2.</title>
        <authorList>
            <person name="Gouzy J."/>
            <person name="Langlade N."/>
            <person name="Munos S."/>
        </authorList>
    </citation>
    <scope>NUCLEOTIDE SEQUENCE</scope>
    <source>
        <tissue evidence="1">Leaves</tissue>
    </source>
</reference>
<gene>
    <name evidence="1" type="ORF">HanXRQr2_Chr08g0340901</name>
</gene>
<sequence length="134" mass="14971">MGKYMRKKNKTSCEVSLMEVPSPNDVLTRAKTLALQNAADSSVGAGSYIQLRSRRLVKPSLVKKQKVTCVDSVNPRKLGVVDSVKLEVDSSNLKVNLVNYVEKLGEKEDICREFGDEEGSVGKIWWRLKEEKGN</sequence>
<comment type="caution">
    <text evidence="1">The sequence shown here is derived from an EMBL/GenBank/DDBJ whole genome shotgun (WGS) entry which is preliminary data.</text>
</comment>
<dbReference type="Proteomes" id="UP000215914">
    <property type="component" value="Unassembled WGS sequence"/>
</dbReference>
<accession>A0A9K3IF51</accession>
<dbReference type="EMBL" id="MNCJ02000323">
    <property type="protein sequence ID" value="KAF5795542.1"/>
    <property type="molecule type" value="Genomic_DNA"/>
</dbReference>
<protein>
    <submittedName>
        <fullName evidence="1">Uncharacterized protein</fullName>
    </submittedName>
</protein>
<proteinExistence type="predicted"/>
<organism evidence="1 2">
    <name type="scientific">Helianthus annuus</name>
    <name type="common">Common sunflower</name>
    <dbReference type="NCBI Taxonomy" id="4232"/>
    <lineage>
        <taxon>Eukaryota</taxon>
        <taxon>Viridiplantae</taxon>
        <taxon>Streptophyta</taxon>
        <taxon>Embryophyta</taxon>
        <taxon>Tracheophyta</taxon>
        <taxon>Spermatophyta</taxon>
        <taxon>Magnoliopsida</taxon>
        <taxon>eudicotyledons</taxon>
        <taxon>Gunneridae</taxon>
        <taxon>Pentapetalae</taxon>
        <taxon>asterids</taxon>
        <taxon>campanulids</taxon>
        <taxon>Asterales</taxon>
        <taxon>Asteraceae</taxon>
        <taxon>Asteroideae</taxon>
        <taxon>Heliantheae alliance</taxon>
        <taxon>Heliantheae</taxon>
        <taxon>Helianthus</taxon>
    </lineage>
</organism>
<evidence type="ECO:0000313" key="1">
    <source>
        <dbReference type="EMBL" id="KAF5795542.1"/>
    </source>
</evidence>